<keyword evidence="1" id="KW-0812">Transmembrane</keyword>
<accession>A0ABS2TBV8</accession>
<feature type="transmembrane region" description="Helical" evidence="1">
    <location>
        <begin position="248"/>
        <end position="268"/>
    </location>
</feature>
<feature type="transmembrane region" description="Helical" evidence="1">
    <location>
        <begin position="29"/>
        <end position="47"/>
    </location>
</feature>
<keyword evidence="3" id="KW-1185">Reference proteome</keyword>
<keyword evidence="1" id="KW-0472">Membrane</keyword>
<reference evidence="3" key="1">
    <citation type="submission" date="2021-02" db="EMBL/GenBank/DDBJ databases">
        <title>Leucobacter sp. CX169.</title>
        <authorList>
            <person name="Cheng Y."/>
        </authorList>
    </citation>
    <scope>NUCLEOTIDE SEQUENCE [LARGE SCALE GENOMIC DNA]</scope>
    <source>
        <strain evidence="3">JY899</strain>
    </source>
</reference>
<feature type="transmembrane region" description="Helical" evidence="1">
    <location>
        <begin position="67"/>
        <end position="92"/>
    </location>
</feature>
<dbReference type="PANTHER" id="PTHR37305:SF1">
    <property type="entry name" value="MEMBRANE PROTEIN"/>
    <property type="match status" value="1"/>
</dbReference>
<evidence type="ECO:0000313" key="2">
    <source>
        <dbReference type="EMBL" id="MBM9432136.1"/>
    </source>
</evidence>
<proteinExistence type="predicted"/>
<dbReference type="Proteomes" id="UP000705983">
    <property type="component" value="Unassembled WGS sequence"/>
</dbReference>
<feature type="transmembrane region" description="Helical" evidence="1">
    <location>
        <begin position="188"/>
        <end position="207"/>
    </location>
</feature>
<evidence type="ECO:0000313" key="3">
    <source>
        <dbReference type="Proteomes" id="UP000705983"/>
    </source>
</evidence>
<organism evidence="2 3">
    <name type="scientific">Flaviflexus equikiangi</name>
    <dbReference type="NCBI Taxonomy" id="2758573"/>
    <lineage>
        <taxon>Bacteria</taxon>
        <taxon>Bacillati</taxon>
        <taxon>Actinomycetota</taxon>
        <taxon>Actinomycetes</taxon>
        <taxon>Actinomycetales</taxon>
        <taxon>Actinomycetaceae</taxon>
        <taxon>Flaviflexus</taxon>
    </lineage>
</organism>
<dbReference type="EMBL" id="JAFFJS010000001">
    <property type="protein sequence ID" value="MBM9432136.1"/>
    <property type="molecule type" value="Genomic_DNA"/>
</dbReference>
<dbReference type="PANTHER" id="PTHR37305">
    <property type="entry name" value="INTEGRAL MEMBRANE PROTEIN-RELATED"/>
    <property type="match status" value="1"/>
</dbReference>
<feature type="transmembrane region" description="Helical" evidence="1">
    <location>
        <begin position="155"/>
        <end position="176"/>
    </location>
</feature>
<protein>
    <submittedName>
        <fullName evidence="2">ABC transporter permease subunit</fullName>
    </submittedName>
</protein>
<name>A0ABS2TBV8_9ACTO</name>
<evidence type="ECO:0000256" key="1">
    <source>
        <dbReference type="SAM" id="Phobius"/>
    </source>
</evidence>
<comment type="caution">
    <text evidence="2">The sequence shown here is derived from an EMBL/GenBank/DDBJ whole genome shotgun (WGS) entry which is preliminary data.</text>
</comment>
<feature type="transmembrane region" description="Helical" evidence="1">
    <location>
        <begin position="113"/>
        <end position="143"/>
    </location>
</feature>
<keyword evidence="1" id="KW-1133">Transmembrane helix</keyword>
<gene>
    <name evidence="2" type="ORF">JVW63_00195</name>
</gene>
<sequence length="273" mass="29511">MSTVTHYRPTFPRLARSELRKLTTLRSTWVISVLTVLFYLLISFFVAEAVDSMTSYMSRRELAAFTSSYMVTSIFQIALLFGIAFGTMVMTAEYSHNTIQTSLLASRSRLSFYGAKILVLTVFWASVAATALLLSTLLINISISRHDVSLPLGEIGFWASLASCVVVIVCGALMAAGMGAVLRSTVGATTLMFGLVLILPILEVIPLDFLSDMAPYFPINVMSSAVAPREEGILGDVLLREDALSANASLAVLLVYTIVFVGAGALSLKKRDA</sequence>
<dbReference type="RefSeq" id="WP_187995804.1">
    <property type="nucleotide sequence ID" value="NZ_JACEXG010000001.1"/>
</dbReference>